<dbReference type="InterPro" id="IPR007577">
    <property type="entry name" value="GlycoTrfase_DXD_sugar-bd_CS"/>
</dbReference>
<gene>
    <name evidence="2" type="ORF">SNE40_000791</name>
</gene>
<accession>A0AAN8KH96</accession>
<proteinExistence type="predicted"/>
<name>A0AAN8KH96_PATCE</name>
<keyword evidence="1" id="KW-0812">Transmembrane</keyword>
<sequence length="357" mass="42668">MKIFQKYIALITFMFMSVYIWQMVNRINLTASNNKISSQNGHRNWKFVDKPCIVDNWTRIDQTAESLNREIFCDEFAEQSDILCRWYLDQQNITDPKTCLLPQDGYRVPNIVFYVTFGHYNFTLLHYMCILSAKKIQRPLAIYVIGDVQPLGKWWRKLCQDVSNLRFIRRQQPKVIFGIHVYWVAHASDIVRLQILLANGGIYMDTDQIFVKSFNPIRNYTITMGIIDRYTGMGNAVISTERHSTFLQQMYDNYRTYNSTNYYANSLKFSYELWERNHKALHLESLKFYRPLWSELDKLYNTTEFNWRKRYAIHIWSREKIYPLPETISDVDKLNTTLGELFRHVCYGDSRLRTSKM</sequence>
<keyword evidence="1" id="KW-1133">Transmembrane helix</keyword>
<dbReference type="SUPFAM" id="SSF53448">
    <property type="entry name" value="Nucleotide-diphospho-sugar transferases"/>
    <property type="match status" value="1"/>
</dbReference>
<protein>
    <recommendedName>
        <fullName evidence="4">Alpha-1,4-N-acetylglucosaminyltransferase</fullName>
    </recommendedName>
</protein>
<dbReference type="Pfam" id="PF04488">
    <property type="entry name" value="Gly_transf_sug"/>
    <property type="match status" value="1"/>
</dbReference>
<dbReference type="InterPro" id="IPR029044">
    <property type="entry name" value="Nucleotide-diphossugar_trans"/>
</dbReference>
<dbReference type="AlphaFoldDB" id="A0AAN8KH96"/>
<evidence type="ECO:0000256" key="1">
    <source>
        <dbReference type="SAM" id="Phobius"/>
    </source>
</evidence>
<dbReference type="Proteomes" id="UP001347796">
    <property type="component" value="Unassembled WGS sequence"/>
</dbReference>
<organism evidence="2 3">
    <name type="scientific">Patella caerulea</name>
    <name type="common">Rayed Mediterranean limpet</name>
    <dbReference type="NCBI Taxonomy" id="87958"/>
    <lineage>
        <taxon>Eukaryota</taxon>
        <taxon>Metazoa</taxon>
        <taxon>Spiralia</taxon>
        <taxon>Lophotrochozoa</taxon>
        <taxon>Mollusca</taxon>
        <taxon>Gastropoda</taxon>
        <taxon>Patellogastropoda</taxon>
        <taxon>Patelloidea</taxon>
        <taxon>Patellidae</taxon>
        <taxon>Patella</taxon>
    </lineage>
</organism>
<reference evidence="2 3" key="1">
    <citation type="submission" date="2024-01" db="EMBL/GenBank/DDBJ databases">
        <title>The genome of the rayed Mediterranean limpet Patella caerulea (Linnaeus, 1758).</title>
        <authorList>
            <person name="Anh-Thu Weber A."/>
            <person name="Halstead-Nussloch G."/>
        </authorList>
    </citation>
    <scope>NUCLEOTIDE SEQUENCE [LARGE SCALE GENOMIC DNA]</scope>
    <source>
        <strain evidence="2">AATW-2023a</strain>
        <tissue evidence="2">Whole specimen</tissue>
    </source>
</reference>
<comment type="caution">
    <text evidence="2">The sequence shown here is derived from an EMBL/GenBank/DDBJ whole genome shotgun (WGS) entry which is preliminary data.</text>
</comment>
<keyword evidence="3" id="KW-1185">Reference proteome</keyword>
<dbReference type="PANTHER" id="PTHR46830">
    <property type="entry name" value="TRANSFERASE, PUTATIVE-RELATED"/>
    <property type="match status" value="1"/>
</dbReference>
<dbReference type="PANTHER" id="PTHR46830:SF1">
    <property type="entry name" value="ALPHA-1,4-N-ACETYLGLUCOSAMINYLTRANSFERASE"/>
    <property type="match status" value="1"/>
</dbReference>
<evidence type="ECO:0000313" key="3">
    <source>
        <dbReference type="Proteomes" id="UP001347796"/>
    </source>
</evidence>
<keyword evidence="1" id="KW-0472">Membrane</keyword>
<feature type="transmembrane region" description="Helical" evidence="1">
    <location>
        <begin position="7"/>
        <end position="24"/>
    </location>
</feature>
<evidence type="ECO:0000313" key="2">
    <source>
        <dbReference type="EMBL" id="KAK6195337.1"/>
    </source>
</evidence>
<dbReference type="EMBL" id="JAZGQO010000001">
    <property type="protein sequence ID" value="KAK6195337.1"/>
    <property type="molecule type" value="Genomic_DNA"/>
</dbReference>
<dbReference type="Gene3D" id="3.90.550.20">
    <property type="match status" value="1"/>
</dbReference>
<evidence type="ECO:0008006" key="4">
    <source>
        <dbReference type="Google" id="ProtNLM"/>
    </source>
</evidence>